<evidence type="ECO:0000256" key="1">
    <source>
        <dbReference type="ARBA" id="ARBA00010211"/>
    </source>
</evidence>
<evidence type="ECO:0000313" key="7">
    <source>
        <dbReference type="EMBL" id="KAK4494996.1"/>
    </source>
</evidence>
<feature type="domain" description="Fumarylacetoacetase-like C-terminal" evidence="4">
    <location>
        <begin position="560"/>
        <end position="772"/>
    </location>
</feature>
<dbReference type="InterPro" id="IPR011234">
    <property type="entry name" value="Fumarylacetoacetase-like_C"/>
</dbReference>
<reference evidence="6" key="2">
    <citation type="submission" date="2023-10" db="EMBL/GenBank/DDBJ databases">
        <authorList>
            <person name="Van Westerhoven A."/>
        </authorList>
    </citation>
    <scope>NUCLEOTIDE SEQUENCE</scope>
    <source>
        <strain evidence="6">P124</strain>
    </source>
</reference>
<dbReference type="EMBL" id="JAXOVC010000003">
    <property type="protein sequence ID" value="KAK4503330.1"/>
    <property type="molecule type" value="Genomic_DNA"/>
</dbReference>
<dbReference type="Gene3D" id="3.20.20.140">
    <property type="entry name" value="Metal-dependent hydrolases"/>
    <property type="match status" value="1"/>
</dbReference>
<dbReference type="PANTHER" id="PTHR43135:SF3">
    <property type="entry name" value="ALPHA-D-RIBOSE 1-METHYLPHOSPHONATE 5-TRIPHOSPHATE DIPHOSPHATASE"/>
    <property type="match status" value="1"/>
</dbReference>
<dbReference type="InterPro" id="IPR011059">
    <property type="entry name" value="Metal-dep_hydrolase_composite"/>
</dbReference>
<dbReference type="Gene3D" id="3.90.850.10">
    <property type="entry name" value="Fumarylacetoacetase-like, C-terminal domain"/>
    <property type="match status" value="1"/>
</dbReference>
<dbReference type="SUPFAM" id="SSF51338">
    <property type="entry name" value="Composite domain of metallo-dependent hydrolases"/>
    <property type="match status" value="1"/>
</dbReference>
<name>A0ABR0DWZ8_ZASCE</name>
<evidence type="ECO:0000256" key="2">
    <source>
        <dbReference type="SAM" id="MobiDB-lite"/>
    </source>
</evidence>
<gene>
    <name evidence="8" type="ORF">PRZ48_004245</name>
    <name evidence="7" type="ORF">PRZ48_014352</name>
    <name evidence="6" type="ORF">PRZ48_015301</name>
</gene>
<dbReference type="Gene3D" id="2.30.40.10">
    <property type="entry name" value="Urease, subunit C, domain 1"/>
    <property type="match status" value="1"/>
</dbReference>
<feature type="compositionally biased region" description="Polar residues" evidence="2">
    <location>
        <begin position="7"/>
        <end position="25"/>
    </location>
</feature>
<evidence type="ECO:0000259" key="5">
    <source>
        <dbReference type="Pfam" id="PF01979"/>
    </source>
</evidence>
<evidence type="ECO:0008006" key="10">
    <source>
        <dbReference type="Google" id="ProtNLM"/>
    </source>
</evidence>
<protein>
    <recommendedName>
        <fullName evidence="10">Fumarylacetoacetate hydrolase</fullName>
    </recommendedName>
</protein>
<dbReference type="EMBL" id="JAXOVC010000016">
    <property type="protein sequence ID" value="KAK4493634.1"/>
    <property type="molecule type" value="Genomic_DNA"/>
</dbReference>
<dbReference type="EMBL" id="JAXOVC010000013">
    <property type="protein sequence ID" value="KAK4494996.1"/>
    <property type="molecule type" value="Genomic_DNA"/>
</dbReference>
<dbReference type="InterPro" id="IPR051781">
    <property type="entry name" value="Metallo-dep_Hydrolase"/>
</dbReference>
<dbReference type="Proteomes" id="UP001305779">
    <property type="component" value="Unassembled WGS sequence"/>
</dbReference>
<keyword evidence="9" id="KW-1185">Reference proteome</keyword>
<dbReference type="InterPro" id="IPR006680">
    <property type="entry name" value="Amidohydro-rel"/>
</dbReference>
<dbReference type="InterPro" id="IPR029058">
    <property type="entry name" value="AB_hydrolase_fold"/>
</dbReference>
<dbReference type="SUPFAM" id="SSF56529">
    <property type="entry name" value="FAH"/>
    <property type="match status" value="1"/>
</dbReference>
<dbReference type="PANTHER" id="PTHR43135">
    <property type="entry name" value="ALPHA-D-RIBOSE 1-METHYLPHOSPHONATE 5-TRIPHOSPHATE DIPHOSPHATASE"/>
    <property type="match status" value="1"/>
</dbReference>
<feature type="region of interest" description="Disordered" evidence="2">
    <location>
        <begin position="1"/>
        <end position="41"/>
    </location>
</feature>
<dbReference type="SUPFAM" id="SSF51556">
    <property type="entry name" value="Metallo-dependent hydrolases"/>
    <property type="match status" value="1"/>
</dbReference>
<sequence length="1074" mass="116849">MVHATGMNGTSHANGYTNGYTNGHSSLPHRERKGTGAPHESIRWESRLQPKAYHIAGTPPDSETLFHNVQILDSTGRPPYQGDVHIRGERIVAVGNVPNADRLSKDPSVRVIDGRGRTLMSGLGDAHAHPTWNNIALELLGDVSVEEHTLITARSAKCYLDSGYTMCYGAASAKDRLDCVIRDTINEGLISGPRFLANGREIAKRDAELASGITAFADGPLEMREIIRNHKKTGVDQIKLSMSGEAILEERSAEECFFSDEETAACVDEAHRNGLRVCAHARAKDSVIQCARHGVDVIYHASYCDEEGLQLLEKAKDRLVVAPAINWLYATVYDAEPFGFTFEKAEQVGYKKELDCAIKVLAEMHRRGITVLPGGDYGFAWCPHGTYARDLEHFVKLLGFTPMESIIAATAGIAKLFMQEHELGKIAPGYYADCILVDGNPLDDISILQDHDRLNVIMINGRIHKADRAATTPSITPSVPVIAANIYNLISYKDLLQRLRIGHLNFETSSIAQLTMPSGAPVNNMYEVLEVGDENLRIGSGTEVALNDVELLPPFPERDVICIGNNYAKHVQEISESKYGEKADPNDPASMPVVFTKRNTSIVSATHDIYPHPQFTDCIDYEGEIGVIIGKTGFNVDERNAMEYVWGYTLLNDLTAREKQKDLKQFFLGKSSDTYCPMGPVAVPRRAFPHDIHITTHVNGEKRQDGTTADLIASIPKIISHVSSGMTLQPGDVIATGTPQGVGAGFHPPKFLKPGDLVEVSASGLGKLSNRIAAPSSKNPIPSRISNVPSRIPTYNLDRTCGGAGLLDCGNGRLINYRETGTGPNTLVLIHGLGASLEYYAPLIETAKLSETHRVITYDLEGHGLTPVSTYAAATLDTYVSDLLALLSTLKINTFSLAGWSLGSLIAMRLAETHPSRIQNLILLGPGPNPFPDPAVDVFTKRAALARDEGMSASKLAETVSKAATSTRTQTHFPIAMSGVRQYLVSTHPEGYAKGCMALALSKEININLSKLDMACLIVAGADDKISPLELAKRYVDSMPRAELEVLGDVGHWHVLEDVYGVARAVGRFLGRTK</sequence>
<dbReference type="Pfam" id="PF01557">
    <property type="entry name" value="FAA_hydrolase"/>
    <property type="match status" value="1"/>
</dbReference>
<dbReference type="SUPFAM" id="SSF53474">
    <property type="entry name" value="alpha/beta-Hydrolases"/>
    <property type="match status" value="1"/>
</dbReference>
<evidence type="ECO:0000259" key="4">
    <source>
        <dbReference type="Pfam" id="PF01557"/>
    </source>
</evidence>
<feature type="domain" description="AB hydrolase-1" evidence="3">
    <location>
        <begin position="826"/>
        <end position="1058"/>
    </location>
</feature>
<dbReference type="Pfam" id="PF00561">
    <property type="entry name" value="Abhydrolase_1"/>
    <property type="match status" value="1"/>
</dbReference>
<evidence type="ECO:0000313" key="6">
    <source>
        <dbReference type="EMBL" id="KAK4493634.1"/>
    </source>
</evidence>
<dbReference type="Pfam" id="PF01979">
    <property type="entry name" value="Amidohydro_1"/>
    <property type="match status" value="1"/>
</dbReference>
<dbReference type="InterPro" id="IPR057744">
    <property type="entry name" value="OTAase-like"/>
</dbReference>
<comment type="similarity">
    <text evidence="1">Belongs to the FAH family.</text>
</comment>
<feature type="domain" description="Amidohydrolase-related" evidence="5">
    <location>
        <begin position="119"/>
        <end position="463"/>
    </location>
</feature>
<comment type="caution">
    <text evidence="6">The sequence shown here is derived from an EMBL/GenBank/DDBJ whole genome shotgun (WGS) entry which is preliminary data.</text>
</comment>
<reference evidence="6 9" key="1">
    <citation type="journal article" date="2023" name="G3 (Bethesda)">
        <title>A chromosome-level genome assembly of Zasmidium syzygii isolated from banana leaves.</title>
        <authorList>
            <person name="van Westerhoven A.C."/>
            <person name="Mehrabi R."/>
            <person name="Talebi R."/>
            <person name="Steentjes M.B.F."/>
            <person name="Corcolon B."/>
            <person name="Chong P.A."/>
            <person name="Kema G.H.J."/>
            <person name="Seidl M.F."/>
        </authorList>
    </citation>
    <scope>NUCLEOTIDE SEQUENCE [LARGE SCALE GENOMIC DNA]</scope>
    <source>
        <strain evidence="6 9">P124</strain>
    </source>
</reference>
<organism evidence="6 9">
    <name type="scientific">Zasmidium cellare</name>
    <name type="common">Wine cellar mold</name>
    <name type="synonym">Racodium cellare</name>
    <dbReference type="NCBI Taxonomy" id="395010"/>
    <lineage>
        <taxon>Eukaryota</taxon>
        <taxon>Fungi</taxon>
        <taxon>Dikarya</taxon>
        <taxon>Ascomycota</taxon>
        <taxon>Pezizomycotina</taxon>
        <taxon>Dothideomycetes</taxon>
        <taxon>Dothideomycetidae</taxon>
        <taxon>Mycosphaerellales</taxon>
        <taxon>Mycosphaerellaceae</taxon>
        <taxon>Zasmidium</taxon>
    </lineage>
</organism>
<evidence type="ECO:0000313" key="9">
    <source>
        <dbReference type="Proteomes" id="UP001305779"/>
    </source>
</evidence>
<dbReference type="CDD" id="cd01299">
    <property type="entry name" value="Met_dep_hydrolase_A"/>
    <property type="match status" value="1"/>
</dbReference>
<dbReference type="InterPro" id="IPR032466">
    <property type="entry name" value="Metal_Hydrolase"/>
</dbReference>
<accession>A0ABR0DWZ8</accession>
<dbReference type="InterPro" id="IPR036663">
    <property type="entry name" value="Fumarylacetoacetase_C_sf"/>
</dbReference>
<dbReference type="PRINTS" id="PR00111">
    <property type="entry name" value="ABHYDROLASE"/>
</dbReference>
<evidence type="ECO:0000259" key="3">
    <source>
        <dbReference type="Pfam" id="PF00561"/>
    </source>
</evidence>
<dbReference type="InterPro" id="IPR000073">
    <property type="entry name" value="AB_hydrolase_1"/>
</dbReference>
<proteinExistence type="inferred from homology"/>
<dbReference type="Gene3D" id="3.40.50.1820">
    <property type="entry name" value="alpha/beta hydrolase"/>
    <property type="match status" value="1"/>
</dbReference>
<evidence type="ECO:0000313" key="8">
    <source>
        <dbReference type="EMBL" id="KAK4503330.1"/>
    </source>
</evidence>